<dbReference type="EMBL" id="JACOPL010000006">
    <property type="protein sequence ID" value="MBC5725275.1"/>
    <property type="molecule type" value="Genomic_DNA"/>
</dbReference>
<feature type="region of interest" description="Disordered" evidence="1">
    <location>
        <begin position="480"/>
        <end position="525"/>
    </location>
</feature>
<feature type="region of interest" description="Disordered" evidence="1">
    <location>
        <begin position="172"/>
        <end position="195"/>
    </location>
</feature>
<dbReference type="RefSeq" id="WP_186949870.1">
    <property type="nucleotide sequence ID" value="NZ_JACOPL010000006.1"/>
</dbReference>
<accession>A0A923LW96</accession>
<feature type="compositionally biased region" description="Basic and acidic residues" evidence="1">
    <location>
        <begin position="497"/>
        <end position="518"/>
    </location>
</feature>
<evidence type="ECO:0000313" key="2">
    <source>
        <dbReference type="EMBL" id="MBC5725275.1"/>
    </source>
</evidence>
<evidence type="ECO:0000256" key="1">
    <source>
        <dbReference type="SAM" id="MobiDB-lite"/>
    </source>
</evidence>
<organism evidence="2 3">
    <name type="scientific">Agathobaculum faecis</name>
    <dbReference type="NCBI Taxonomy" id="2763013"/>
    <lineage>
        <taxon>Bacteria</taxon>
        <taxon>Bacillati</taxon>
        <taxon>Bacillota</taxon>
        <taxon>Clostridia</taxon>
        <taxon>Eubacteriales</taxon>
        <taxon>Butyricicoccaceae</taxon>
        <taxon>Agathobaculum</taxon>
    </lineage>
</organism>
<feature type="compositionally biased region" description="Basic and acidic residues" evidence="1">
    <location>
        <begin position="342"/>
        <end position="387"/>
    </location>
</feature>
<feature type="region of interest" description="Disordered" evidence="1">
    <location>
        <begin position="998"/>
        <end position="1028"/>
    </location>
</feature>
<reference evidence="2" key="1">
    <citation type="submission" date="2020-08" db="EMBL/GenBank/DDBJ databases">
        <title>Genome public.</title>
        <authorList>
            <person name="Liu C."/>
            <person name="Sun Q."/>
        </authorList>
    </citation>
    <scope>NUCLEOTIDE SEQUENCE</scope>
    <source>
        <strain evidence="2">NSJ-28</strain>
    </source>
</reference>
<gene>
    <name evidence="2" type="ORF">H8S45_07365</name>
</gene>
<name>A0A923LW96_9FIRM</name>
<dbReference type="AlphaFoldDB" id="A0A923LW96"/>
<feature type="region of interest" description="Disordered" evidence="1">
    <location>
        <begin position="570"/>
        <end position="749"/>
    </location>
</feature>
<keyword evidence="3" id="KW-1185">Reference proteome</keyword>
<feature type="compositionally biased region" description="Polar residues" evidence="1">
    <location>
        <begin position="640"/>
        <end position="656"/>
    </location>
</feature>
<protein>
    <submittedName>
        <fullName evidence="2">Uncharacterized protein</fullName>
    </submittedName>
</protein>
<feature type="compositionally biased region" description="Basic and acidic residues" evidence="1">
    <location>
        <begin position="570"/>
        <end position="594"/>
    </location>
</feature>
<feature type="compositionally biased region" description="Low complexity" evidence="1">
    <location>
        <begin position="395"/>
        <end position="420"/>
    </location>
</feature>
<feature type="compositionally biased region" description="Low complexity" evidence="1">
    <location>
        <begin position="671"/>
        <end position="680"/>
    </location>
</feature>
<sequence length="1086" mass="116092">MDSIAVTKTDMAVAKRDRLGLSLFGLLSLAFGDEIRTRSAWQTGLYREEPLALLEEGEPVLAHAPERELHLDVDLKVVLETLKKERRQADKRQAQAVARILERVYLLERRVSEAAPAQAHVNVRLELPREETRAARHRAAGAAQTHAADTLLSTRERSLAVAVQAVAAAENARQAARPEGKLTDTPQAGRTAAAGKPFRAPIGMQAAAAVRQARRAGAGRARQTAAYGQTGWAITPLTPVSWSTAAPAGEGWSPRWQAEHPGFTASKGVRGAEKGQPLGGSILLPDQLRLCRQRALEQAEAEAIPSGVLAQEQTLTHPHAAAQETGGAVRRMVQRLDRAVEQAVRRSVQREENGAGGGTEERDHTALSEKMDSKPARTGVVHKESRVAAESGKPDAAVDTARAARQTDTAAAQTEQSAAASPQNAGLHRAADGADILSDARPFKAGTVAAQAVQSDAAALPPEALLHRAEAQGQRKYEVFSGEKDARPAQAGPTADADNRTAARGEPDAGRKALKTDRGSAQTGQSDVAALQTMLAGYAAHDLTAAEKALPGAEAPQAALPQEALLHRVEGRERPLLSRGTDDGRFARGGDEPHSMAVPDAHPSQGRDAPPQSETETWVAQQAAEIAIPEKAQPPEMQTGEAQTTSETDFTGQDSTPRARAAQHTPDTSTEAAALPAEPLLYRKAAADPEKPHIRSGQQAAKQREARFALDEQTAGQEAGKDRRAESSAVGRKPAGANTAVPSSNRTAEWPAQAVPQAVGGKSPQAVPDSLRPAPITEMDLPEPLTWRKERAQTVWESAEADGEWTAVASTRAALTEGRNNITAASHTVLAEAAEPFQIPDGRGKAEERRSARPVTGGAEGVLQTDTNLMYRAERAALPAAAQAASRRTAAHRQGRTVERPRTVLRHLASRLPAHPIQPLQTTLVRTLPANQIAAARLMAPLSNALVQPQAASVQSAAADGNELSYLPIQAVEQKTGRETPPQTGALPEWAQRFLQQPPRADSQNTHRFSAAQQQTAGTQPGQIEWTAPGAMPKAAPVIFRENRQLEMQRPAAPARLSDSELRRAADKVYRMIEERLRRELRRSGK</sequence>
<dbReference type="Proteomes" id="UP000606499">
    <property type="component" value="Unassembled WGS sequence"/>
</dbReference>
<evidence type="ECO:0000313" key="3">
    <source>
        <dbReference type="Proteomes" id="UP000606499"/>
    </source>
</evidence>
<comment type="caution">
    <text evidence="2">The sequence shown here is derived from an EMBL/GenBank/DDBJ whole genome shotgun (WGS) entry which is preliminary data.</text>
</comment>
<proteinExistence type="predicted"/>
<feature type="region of interest" description="Disordered" evidence="1">
    <location>
        <begin position="342"/>
        <end position="427"/>
    </location>
</feature>
<feature type="compositionally biased region" description="Low complexity" evidence="1">
    <location>
        <begin position="1011"/>
        <end position="1023"/>
    </location>
</feature>